<dbReference type="OrthoDB" id="5526687at2"/>
<feature type="signal peptide" evidence="3">
    <location>
        <begin position="1"/>
        <end position="17"/>
    </location>
</feature>
<feature type="transmembrane region" description="Helical" evidence="2">
    <location>
        <begin position="178"/>
        <end position="197"/>
    </location>
</feature>
<proteinExistence type="predicted"/>
<keyword evidence="3" id="KW-0732">Signal</keyword>
<feature type="transmembrane region" description="Helical" evidence="2">
    <location>
        <begin position="209"/>
        <end position="228"/>
    </location>
</feature>
<keyword evidence="2" id="KW-0472">Membrane</keyword>
<reference evidence="4 5" key="1">
    <citation type="submission" date="2014-04" db="EMBL/GenBank/DDBJ databases">
        <title>Genome assembly of Hyalangium minutum DSM 14724.</title>
        <authorList>
            <person name="Sharma G."/>
            <person name="Subramanian S."/>
        </authorList>
    </citation>
    <scope>NUCLEOTIDE SEQUENCE [LARGE SCALE GENOMIC DNA]</scope>
    <source>
        <strain evidence="4 5">DSM 14724</strain>
    </source>
</reference>
<evidence type="ECO:0000256" key="2">
    <source>
        <dbReference type="SAM" id="Phobius"/>
    </source>
</evidence>
<evidence type="ECO:0000313" key="4">
    <source>
        <dbReference type="EMBL" id="KFE68177.1"/>
    </source>
</evidence>
<keyword evidence="2" id="KW-0812">Transmembrane</keyword>
<feature type="chain" id="PRO_5001799846" evidence="3">
    <location>
        <begin position="18"/>
        <end position="328"/>
    </location>
</feature>
<feature type="transmembrane region" description="Helical" evidence="2">
    <location>
        <begin position="149"/>
        <end position="166"/>
    </location>
</feature>
<evidence type="ECO:0000256" key="1">
    <source>
        <dbReference type="SAM" id="MobiDB-lite"/>
    </source>
</evidence>
<dbReference type="EMBL" id="JMCB01000006">
    <property type="protein sequence ID" value="KFE68177.1"/>
    <property type="molecule type" value="Genomic_DNA"/>
</dbReference>
<sequence>MRALLLLTCLLATVAGAQTEPSGSSPDEPAWARPPPSTGPAESAGSRAQRYSRYSAGPAGPTIAVAEVLVGIAGGAILGNSFDAKGRTNNLYTGAMLGGLTLGTGGILYQYFFPVQRRESLLATTASLAGLAGGIAYANNQNLGDRDRALLAILTSQMGMFSSLLLTRGGEDLSGADYGLICLTSAYATAFAGLIEFIHNAETSGGYNFAPMLMAPAIGMALGGLLAIPVELNSLAFAILWPVPLAIGGMAFGLAAPLSGNATTGRVGLIALSGSLVISSMVLALTSSPPEWERTSESTVKVAPVPVVLAAGRGNTGLAAGPGLWIQF</sequence>
<keyword evidence="2" id="KW-1133">Transmembrane helix</keyword>
<accession>A0A085WKG4</accession>
<feature type="transmembrane region" description="Helical" evidence="2">
    <location>
        <begin position="119"/>
        <end position="137"/>
    </location>
</feature>
<feature type="transmembrane region" description="Helical" evidence="2">
    <location>
        <begin position="59"/>
        <end position="79"/>
    </location>
</feature>
<feature type="transmembrane region" description="Helical" evidence="2">
    <location>
        <begin position="267"/>
        <end position="286"/>
    </location>
</feature>
<protein>
    <submittedName>
        <fullName evidence="4">Uncharacterized protein</fullName>
    </submittedName>
</protein>
<evidence type="ECO:0000313" key="5">
    <source>
        <dbReference type="Proteomes" id="UP000028725"/>
    </source>
</evidence>
<keyword evidence="5" id="KW-1185">Reference proteome</keyword>
<comment type="caution">
    <text evidence="4">The sequence shown here is derived from an EMBL/GenBank/DDBJ whole genome shotgun (WGS) entry which is preliminary data.</text>
</comment>
<dbReference type="Proteomes" id="UP000028725">
    <property type="component" value="Unassembled WGS sequence"/>
</dbReference>
<evidence type="ECO:0000256" key="3">
    <source>
        <dbReference type="SAM" id="SignalP"/>
    </source>
</evidence>
<dbReference type="AlphaFoldDB" id="A0A085WKG4"/>
<dbReference type="STRING" id="394096.DB31_7414"/>
<feature type="region of interest" description="Disordered" evidence="1">
    <location>
        <begin position="18"/>
        <end position="52"/>
    </location>
</feature>
<organism evidence="4 5">
    <name type="scientific">Hyalangium minutum</name>
    <dbReference type="NCBI Taxonomy" id="394096"/>
    <lineage>
        <taxon>Bacteria</taxon>
        <taxon>Pseudomonadati</taxon>
        <taxon>Myxococcota</taxon>
        <taxon>Myxococcia</taxon>
        <taxon>Myxococcales</taxon>
        <taxon>Cystobacterineae</taxon>
        <taxon>Archangiaceae</taxon>
        <taxon>Hyalangium</taxon>
    </lineage>
</organism>
<feature type="transmembrane region" description="Helical" evidence="2">
    <location>
        <begin position="91"/>
        <end position="113"/>
    </location>
</feature>
<feature type="transmembrane region" description="Helical" evidence="2">
    <location>
        <begin position="234"/>
        <end position="255"/>
    </location>
</feature>
<gene>
    <name evidence="4" type="ORF">DB31_7414</name>
</gene>
<name>A0A085WKG4_9BACT</name>
<dbReference type="RefSeq" id="WP_044188719.1">
    <property type="nucleotide sequence ID" value="NZ_JMCB01000006.1"/>
</dbReference>